<evidence type="ECO:0000313" key="2">
    <source>
        <dbReference type="Proteomes" id="UP000225215"/>
    </source>
</evidence>
<proteinExistence type="predicted"/>
<evidence type="ECO:0000313" key="1">
    <source>
        <dbReference type="EMBL" id="APU01794.1"/>
    </source>
</evidence>
<reference evidence="1 2" key="1">
    <citation type="journal article" date="2017" name="Sci. Rep.">
        <title>Characterization and diversity of phages infecting Aeromonas salmonicida subsp. salmonicida.</title>
        <authorList>
            <person name="Vincent A.T."/>
            <person name="Paquet V.E."/>
            <person name="Bernatchez A."/>
            <person name="Tremblay D.M."/>
            <person name="Moineau S."/>
            <person name="Charette S.J."/>
        </authorList>
    </citation>
    <scope>NUCLEOTIDE SEQUENCE [LARGE SCALE GENOMIC DNA]</scope>
</reference>
<dbReference type="EMBL" id="KY290955">
    <property type="protein sequence ID" value="APU01794.1"/>
    <property type="molecule type" value="Genomic_DNA"/>
</dbReference>
<name>A0A219YCQ1_9CAUD</name>
<sequence length="46" mass="5160">MNIKNVYPVCPECGGKADCDTIDFEARIVHCEYCTSTYGLDDNELI</sequence>
<dbReference type="Proteomes" id="UP000225215">
    <property type="component" value="Segment"/>
</dbReference>
<protein>
    <submittedName>
        <fullName evidence="1">Uncharacterized protein</fullName>
    </submittedName>
</protein>
<accession>A0A219YCQ1</accession>
<organism evidence="1 2">
    <name type="scientific">Aeromonas phage 65.2</name>
    <dbReference type="NCBI Taxonomy" id="1932896"/>
    <lineage>
        <taxon>Viruses</taxon>
        <taxon>Duplodnaviria</taxon>
        <taxon>Heunggongvirae</taxon>
        <taxon>Uroviricota</taxon>
        <taxon>Caudoviricetes</taxon>
        <taxon>Pantevenvirales</taxon>
        <taxon>Straboviridae</taxon>
        <taxon>Emmerichvirinae</taxon>
        <taxon>Ishigurovirus</taxon>
        <taxon>Ishigurovirus osborne</taxon>
    </lineage>
</organism>